<evidence type="ECO:0000313" key="11">
    <source>
        <dbReference type="EMBL" id="KAJ9604602.1"/>
    </source>
</evidence>
<protein>
    <recommendedName>
        <fullName evidence="2">histone acetyltransferase</fullName>
        <ecNumber evidence="2">2.3.1.48</ecNumber>
    </recommendedName>
</protein>
<evidence type="ECO:0000313" key="12">
    <source>
        <dbReference type="Proteomes" id="UP001172673"/>
    </source>
</evidence>
<keyword evidence="5" id="KW-0007">Acetylation</keyword>
<accession>A0AA38X0L9</accession>
<gene>
    <name evidence="11" type="ORF">H2200_010716</name>
</gene>
<evidence type="ECO:0000256" key="1">
    <source>
        <dbReference type="ARBA" id="ARBA00004123"/>
    </source>
</evidence>
<keyword evidence="8" id="KW-0539">Nucleus</keyword>
<comment type="catalytic activity">
    <reaction evidence="9">
        <text>L-lysyl-[histone] + acetyl-CoA = N(6)-acetyl-L-lysyl-[histone] + CoA + H(+)</text>
        <dbReference type="Rhea" id="RHEA:21992"/>
        <dbReference type="Rhea" id="RHEA-COMP:9845"/>
        <dbReference type="Rhea" id="RHEA-COMP:11338"/>
        <dbReference type="ChEBI" id="CHEBI:15378"/>
        <dbReference type="ChEBI" id="CHEBI:29969"/>
        <dbReference type="ChEBI" id="CHEBI:57287"/>
        <dbReference type="ChEBI" id="CHEBI:57288"/>
        <dbReference type="ChEBI" id="CHEBI:61930"/>
        <dbReference type="EC" id="2.3.1.48"/>
    </reaction>
    <physiologicalReaction direction="left-to-right" evidence="9">
        <dbReference type="Rhea" id="RHEA:21993"/>
    </physiologicalReaction>
</comment>
<dbReference type="Pfam" id="PF08214">
    <property type="entry name" value="HAT_KAT11"/>
    <property type="match status" value="1"/>
</dbReference>
<evidence type="ECO:0000256" key="6">
    <source>
        <dbReference type="ARBA" id="ARBA00023015"/>
    </source>
</evidence>
<keyword evidence="12" id="KW-1185">Reference proteome</keyword>
<keyword evidence="7" id="KW-0804">Transcription</keyword>
<dbReference type="Proteomes" id="UP001172673">
    <property type="component" value="Unassembled WGS sequence"/>
</dbReference>
<dbReference type="PROSITE" id="PS51728">
    <property type="entry name" value="RTT109_HAT"/>
    <property type="match status" value="1"/>
</dbReference>
<organism evidence="11 12">
    <name type="scientific">Cladophialophora chaetospira</name>
    <dbReference type="NCBI Taxonomy" id="386627"/>
    <lineage>
        <taxon>Eukaryota</taxon>
        <taxon>Fungi</taxon>
        <taxon>Dikarya</taxon>
        <taxon>Ascomycota</taxon>
        <taxon>Pezizomycotina</taxon>
        <taxon>Eurotiomycetes</taxon>
        <taxon>Chaetothyriomycetidae</taxon>
        <taxon>Chaetothyriales</taxon>
        <taxon>Herpotrichiellaceae</taxon>
        <taxon>Cladophialophora</taxon>
    </lineage>
</organism>
<evidence type="ECO:0000256" key="5">
    <source>
        <dbReference type="ARBA" id="ARBA00022990"/>
    </source>
</evidence>
<evidence type="ECO:0000256" key="10">
    <source>
        <dbReference type="SAM" id="MobiDB-lite"/>
    </source>
</evidence>
<reference evidence="11" key="1">
    <citation type="submission" date="2022-10" db="EMBL/GenBank/DDBJ databases">
        <title>Culturing micro-colonial fungi from biological soil crusts in the Mojave desert and describing Neophaeococcomyces mojavensis, and introducing the new genera and species Taxawa tesnikishii.</title>
        <authorList>
            <person name="Kurbessoian T."/>
            <person name="Stajich J.E."/>
        </authorList>
    </citation>
    <scope>NUCLEOTIDE SEQUENCE</scope>
    <source>
        <strain evidence="11">TK_41</strain>
    </source>
</reference>
<dbReference type="PANTHER" id="PTHR31571">
    <property type="entry name" value="ALTERED INHERITANCE OF MITOCHONDRIA PROTEIN 6"/>
    <property type="match status" value="1"/>
</dbReference>
<evidence type="ECO:0000256" key="4">
    <source>
        <dbReference type="ARBA" id="ARBA00022763"/>
    </source>
</evidence>
<keyword evidence="6" id="KW-0805">Transcription regulation</keyword>
<dbReference type="EMBL" id="JAPDRK010000018">
    <property type="protein sequence ID" value="KAJ9604602.1"/>
    <property type="molecule type" value="Genomic_DNA"/>
</dbReference>
<comment type="subcellular location">
    <subcellularLocation>
        <location evidence="1">Nucleus</location>
    </subcellularLocation>
</comment>
<feature type="compositionally biased region" description="Low complexity" evidence="10">
    <location>
        <begin position="363"/>
        <end position="372"/>
    </location>
</feature>
<sequence>MSSPPSLQSCLATALPAGLTLQTYHVSTPPTSTPAIFAPQSGTEEETTSCESHFLAVSSPQHGDKKEVFIYAIEVLIFATESLITLFVSKADSSGFSSRLDIPTGSPSVVAAITTTFIEFLLEPRLTSPRVVLSLFARSQNQYLFPGSSDNAGKHILDDRQLIKWWCRVFDRTLRLSRENSTTTAHLVVPGCDQAETKAYFPPSSRGDPPEDQKWINSFPVELMVTDPSLPPRYLIPRLPDDPKARFLDDLDGESVDEGGNWRSVKKLDQFWEFMSYRQECSAGRLVGFLWLILSQDRARHTTLSQLQENNIVQTPVKPQARLPLLTPGNSQQVANGIEDSAPPAPSDLEMLPELNSPPPSSPIETPTCSTSQNDAGEDNATSVSRIAESPTFSKFEQTQGEIIIDGDQYLDLMDYLLQTDFTGKDLAADATRSWIDKVMEFSKATCFGRAVVGCATPILAATSAITNASSAQVNVLTGIRRKRKADVVADGPGGSGVADSAAVAGVNSVSASLIRKKPKS</sequence>
<keyword evidence="3" id="KW-0808">Transferase</keyword>
<dbReference type="GO" id="GO:0032931">
    <property type="term" value="F:histone H3K56 acetyltransferase activity"/>
    <property type="evidence" value="ECO:0007669"/>
    <property type="project" value="TreeGrafter"/>
</dbReference>
<evidence type="ECO:0000256" key="7">
    <source>
        <dbReference type="ARBA" id="ARBA00023163"/>
    </source>
</evidence>
<dbReference type="AlphaFoldDB" id="A0AA38X0L9"/>
<evidence type="ECO:0000256" key="8">
    <source>
        <dbReference type="ARBA" id="ARBA00023242"/>
    </source>
</evidence>
<dbReference type="SMART" id="SM01250">
    <property type="entry name" value="KAT11"/>
    <property type="match status" value="1"/>
</dbReference>
<evidence type="ECO:0000256" key="3">
    <source>
        <dbReference type="ARBA" id="ARBA00022679"/>
    </source>
</evidence>
<feature type="region of interest" description="Disordered" evidence="10">
    <location>
        <begin position="324"/>
        <end position="383"/>
    </location>
</feature>
<dbReference type="PANTHER" id="PTHR31571:SF2">
    <property type="entry name" value="HISTONE ACETYLTRANSFERASE RTT109"/>
    <property type="match status" value="1"/>
</dbReference>
<dbReference type="GO" id="GO:0006974">
    <property type="term" value="P:DNA damage response"/>
    <property type="evidence" value="ECO:0007669"/>
    <property type="project" value="UniProtKB-KW"/>
</dbReference>
<keyword evidence="4" id="KW-0227">DNA damage</keyword>
<name>A0AA38X0L9_9EURO</name>
<dbReference type="GO" id="GO:0006355">
    <property type="term" value="P:regulation of DNA-templated transcription"/>
    <property type="evidence" value="ECO:0007669"/>
    <property type="project" value="InterPro"/>
</dbReference>
<dbReference type="GO" id="GO:0005634">
    <property type="term" value="C:nucleus"/>
    <property type="evidence" value="ECO:0007669"/>
    <property type="project" value="UniProtKB-SubCell"/>
</dbReference>
<comment type="caution">
    <text evidence="11">The sequence shown here is derived from an EMBL/GenBank/DDBJ whole genome shotgun (WGS) entry which is preliminary data.</text>
</comment>
<dbReference type="InterPro" id="IPR016849">
    <property type="entry name" value="Rtt109"/>
</dbReference>
<dbReference type="InterPro" id="IPR013178">
    <property type="entry name" value="Histone_AcTrfase_Rtt109/CBP"/>
</dbReference>
<proteinExistence type="predicted"/>
<dbReference type="EC" id="2.3.1.48" evidence="2"/>
<evidence type="ECO:0000256" key="9">
    <source>
        <dbReference type="ARBA" id="ARBA00048940"/>
    </source>
</evidence>
<evidence type="ECO:0000256" key="2">
    <source>
        <dbReference type="ARBA" id="ARBA00013184"/>
    </source>
</evidence>
<dbReference type="InterPro" id="IPR051236">
    <property type="entry name" value="HAT_RTT109-like"/>
</dbReference>